<evidence type="ECO:0000313" key="1">
    <source>
        <dbReference type="EMBL" id="PWY83031.1"/>
    </source>
</evidence>
<dbReference type="VEuPathDB" id="FungiDB:BO70DRAFT_34216"/>
<dbReference type="Proteomes" id="UP000247233">
    <property type="component" value="Unassembled WGS sequence"/>
</dbReference>
<keyword evidence="2" id="KW-1185">Reference proteome</keyword>
<dbReference type="RefSeq" id="XP_025399745.1">
    <property type="nucleotide sequence ID" value="XM_025541366.1"/>
</dbReference>
<dbReference type="EMBL" id="MSFL01000011">
    <property type="protein sequence ID" value="PWY83031.1"/>
    <property type="molecule type" value="Genomic_DNA"/>
</dbReference>
<reference evidence="1 2" key="1">
    <citation type="submission" date="2016-12" db="EMBL/GenBank/DDBJ databases">
        <title>The genomes of Aspergillus section Nigri reveals drivers in fungal speciation.</title>
        <authorList>
            <consortium name="DOE Joint Genome Institute"/>
            <person name="Vesth T.C."/>
            <person name="Nybo J."/>
            <person name="Theobald S."/>
            <person name="Brandl J."/>
            <person name="Frisvad J.C."/>
            <person name="Nielsen K.F."/>
            <person name="Lyhne E.K."/>
            <person name="Kogle M.E."/>
            <person name="Kuo A."/>
            <person name="Riley R."/>
            <person name="Clum A."/>
            <person name="Nolan M."/>
            <person name="Lipzen A."/>
            <person name="Salamov A."/>
            <person name="Henrissat B."/>
            <person name="Wiebenga A."/>
            <person name="De Vries R.P."/>
            <person name="Grigoriev I.V."/>
            <person name="Mortensen U.H."/>
            <person name="Andersen M.R."/>
            <person name="Baker S.E."/>
        </authorList>
    </citation>
    <scope>NUCLEOTIDE SEQUENCE [LARGE SCALE GENOMIC DNA]</scope>
    <source>
        <strain evidence="1 2">CBS 117.55</strain>
    </source>
</reference>
<comment type="caution">
    <text evidence="1">The sequence shown here is derived from an EMBL/GenBank/DDBJ whole genome shotgun (WGS) entry which is preliminary data.</text>
</comment>
<sequence length="153" mass="16178">MQGPAVVHQRCIHYCTGSPPSLYLLRTRSHVSRSLDSLETLSLSLPSTIPIDPHEASVPIVTSPTGGVRYLEGGRQEPAIEIHSDEVAEGGRGGEVGFQKVSLAVERGNSVFLSAAQSNDKGQLGDLEGSSQLVRRKVASSSRVGGVCQAGWD</sequence>
<proteinExistence type="predicted"/>
<protein>
    <submittedName>
        <fullName evidence="1">Uncharacterized protein</fullName>
    </submittedName>
</protein>
<name>A0A317WB54_9EURO</name>
<organism evidence="1 2">
    <name type="scientific">Aspergillus heteromorphus CBS 117.55</name>
    <dbReference type="NCBI Taxonomy" id="1448321"/>
    <lineage>
        <taxon>Eukaryota</taxon>
        <taxon>Fungi</taxon>
        <taxon>Dikarya</taxon>
        <taxon>Ascomycota</taxon>
        <taxon>Pezizomycotina</taxon>
        <taxon>Eurotiomycetes</taxon>
        <taxon>Eurotiomycetidae</taxon>
        <taxon>Eurotiales</taxon>
        <taxon>Aspergillaceae</taxon>
        <taxon>Aspergillus</taxon>
        <taxon>Aspergillus subgen. Circumdati</taxon>
    </lineage>
</organism>
<dbReference type="AlphaFoldDB" id="A0A317WB54"/>
<evidence type="ECO:0000313" key="2">
    <source>
        <dbReference type="Proteomes" id="UP000247233"/>
    </source>
</evidence>
<dbReference type="GeneID" id="37063603"/>
<accession>A0A317WB54</accession>
<gene>
    <name evidence="1" type="ORF">BO70DRAFT_34216</name>
</gene>